<sequence length="304" mass="33679">MKKGMTIIFFTLLAALLYYGSVTYEASCQALAIWFEKLVPSLFAAMVVIRILDGQGLLAVLSRRLFGFTERLFRISPDAFSLVFASFFLGSPAGQILIDDYVREGRLSQAEGRRLACCVTVSTPSFILITCGSVLLQSFQYGLMIWLAEFFAVMLLLFFTRSTPVALQLDPRGSVPSLFENLKDAVVQAGVSLYFIGAYLLLTLVLLNLATMKLPAAWQLPIQCVTEFSLGTNNLALLPLATPLKALLMTLVLGFASFSVHLQVLSLTPHLHLTYLRYLGYRLMQTGLAGSVFLFLMMLQRLRG</sequence>
<evidence type="ECO:0000313" key="2">
    <source>
        <dbReference type="EMBL" id="RGR76370.1"/>
    </source>
</evidence>
<feature type="transmembrane region" description="Helical" evidence="1">
    <location>
        <begin position="246"/>
        <end position="267"/>
    </location>
</feature>
<evidence type="ECO:0008006" key="4">
    <source>
        <dbReference type="Google" id="ProtNLM"/>
    </source>
</evidence>
<feature type="transmembrane region" description="Helical" evidence="1">
    <location>
        <begin position="38"/>
        <end position="58"/>
    </location>
</feature>
<keyword evidence="3" id="KW-1185">Reference proteome</keyword>
<dbReference type="Proteomes" id="UP000284178">
    <property type="component" value="Unassembled WGS sequence"/>
</dbReference>
<feature type="transmembrane region" description="Helical" evidence="1">
    <location>
        <begin position="279"/>
        <end position="299"/>
    </location>
</feature>
<dbReference type="RefSeq" id="WP_117893546.1">
    <property type="nucleotide sequence ID" value="NZ_CABJCV010000002.1"/>
</dbReference>
<keyword evidence="1" id="KW-0472">Membrane</keyword>
<feature type="transmembrane region" description="Helical" evidence="1">
    <location>
        <begin position="143"/>
        <end position="167"/>
    </location>
</feature>
<feature type="transmembrane region" description="Helical" evidence="1">
    <location>
        <begin position="113"/>
        <end position="136"/>
    </location>
</feature>
<protein>
    <recommendedName>
        <fullName evidence="4">Sporulation integral membrane protein YlbJ</fullName>
    </recommendedName>
</protein>
<organism evidence="2 3">
    <name type="scientific">Holdemania filiformis</name>
    <dbReference type="NCBI Taxonomy" id="61171"/>
    <lineage>
        <taxon>Bacteria</taxon>
        <taxon>Bacillati</taxon>
        <taxon>Bacillota</taxon>
        <taxon>Erysipelotrichia</taxon>
        <taxon>Erysipelotrichales</taxon>
        <taxon>Erysipelotrichaceae</taxon>
        <taxon>Holdemania</taxon>
    </lineage>
</organism>
<reference evidence="2 3" key="1">
    <citation type="submission" date="2018-08" db="EMBL/GenBank/DDBJ databases">
        <title>A genome reference for cultivated species of the human gut microbiota.</title>
        <authorList>
            <person name="Zou Y."/>
            <person name="Xue W."/>
            <person name="Luo G."/>
        </authorList>
    </citation>
    <scope>NUCLEOTIDE SEQUENCE [LARGE SCALE GENOMIC DNA]</scope>
    <source>
        <strain evidence="2 3">AF24-29</strain>
    </source>
</reference>
<dbReference type="GeneID" id="83014410"/>
<feature type="transmembrane region" description="Helical" evidence="1">
    <location>
        <begin position="187"/>
        <end position="210"/>
    </location>
</feature>
<evidence type="ECO:0000256" key="1">
    <source>
        <dbReference type="SAM" id="Phobius"/>
    </source>
</evidence>
<name>A0A412G5U7_9FIRM</name>
<comment type="caution">
    <text evidence="2">The sequence shown here is derived from an EMBL/GenBank/DDBJ whole genome shotgun (WGS) entry which is preliminary data.</text>
</comment>
<keyword evidence="1" id="KW-0812">Transmembrane</keyword>
<gene>
    <name evidence="2" type="ORF">DWY25_03170</name>
</gene>
<proteinExistence type="predicted"/>
<evidence type="ECO:0000313" key="3">
    <source>
        <dbReference type="Proteomes" id="UP000284178"/>
    </source>
</evidence>
<keyword evidence="1" id="KW-1133">Transmembrane helix</keyword>
<accession>A0A412G5U7</accession>
<dbReference type="EMBL" id="QRUP01000002">
    <property type="protein sequence ID" value="RGR76370.1"/>
    <property type="molecule type" value="Genomic_DNA"/>
</dbReference>
<dbReference type="AlphaFoldDB" id="A0A412G5U7"/>